<dbReference type="Proteomes" id="UP001335325">
    <property type="component" value="Chromosome"/>
</dbReference>
<organism evidence="2 3">
    <name type="scientific">Streptomyces hirsutus</name>
    <dbReference type="NCBI Taxonomy" id="35620"/>
    <lineage>
        <taxon>Bacteria</taxon>
        <taxon>Bacillati</taxon>
        <taxon>Actinomycetota</taxon>
        <taxon>Actinomycetes</taxon>
        <taxon>Kitasatosporales</taxon>
        <taxon>Streptomycetaceae</taxon>
        <taxon>Streptomyces</taxon>
    </lineage>
</organism>
<sequence>MPTLNAQLSAEFRDAVRDECNRINQRRPRPGAPKRQAPDGDFGPYSAAFTLNRTWLAQLVHERHPALGMSLEDIELIFKPNCRLLPVDLDLRQRFLQAVEDELSRCAKIAGKMAPTTDFTRAFLGAEPKTHQLSPFNPEDLGFFRISTWNPARPMIEDRNVAPVEIVDWATELTRHGQREDWIRDHDLFDRLLAEAQAEGLGSPCPALVGYEVDDREQDPRSEQLHLKVSHSVYSRHVALRNYMRADKAAYEAVRNRILNGKYTNGRQEGLRRIIRSAPRSNIAINVTVQSRTGTLMVIGRPKGQRVWADFHQAGAHETMNWPAPQEAVESWFKLARRALKEEIGLTDRSDYYDHIVFSWCGFYALEASAYFFAHVRTRLSEQQLVDAVRASSGRIEADTVAWIPVTAESRDSVIDTWKAGPWEEDAEYDPAGRRWLPHSALSLTELLRVTEQGMMTPPEVDS</sequence>
<proteinExistence type="predicted"/>
<dbReference type="EMBL" id="CP109134">
    <property type="protein sequence ID" value="WSD10256.1"/>
    <property type="molecule type" value="Genomic_DNA"/>
</dbReference>
<dbReference type="GeneID" id="91547707"/>
<name>A0ABZ1GXC9_9ACTN</name>
<dbReference type="RefSeq" id="WP_326755981.1">
    <property type="nucleotide sequence ID" value="NZ_CP109134.1"/>
</dbReference>
<evidence type="ECO:0000313" key="3">
    <source>
        <dbReference type="Proteomes" id="UP001335325"/>
    </source>
</evidence>
<reference evidence="2 3" key="1">
    <citation type="submission" date="2022-10" db="EMBL/GenBank/DDBJ databases">
        <title>The complete genomes of actinobacterial strains from the NBC collection.</title>
        <authorList>
            <person name="Joergensen T.S."/>
            <person name="Alvarez Arevalo M."/>
            <person name="Sterndorff E.B."/>
            <person name="Faurdal D."/>
            <person name="Vuksanovic O."/>
            <person name="Mourched A.-S."/>
            <person name="Charusanti P."/>
            <person name="Shaw S."/>
            <person name="Blin K."/>
            <person name="Weber T."/>
        </authorList>
    </citation>
    <scope>NUCLEOTIDE SEQUENCE [LARGE SCALE GENOMIC DNA]</scope>
    <source>
        <strain evidence="2 3">NBC 01753</strain>
    </source>
</reference>
<accession>A0ABZ1GXC9</accession>
<keyword evidence="3" id="KW-1185">Reference proteome</keyword>
<gene>
    <name evidence="2" type="ORF">OIE73_34055</name>
</gene>
<feature type="region of interest" description="Disordered" evidence="1">
    <location>
        <begin position="21"/>
        <end position="40"/>
    </location>
</feature>
<protein>
    <submittedName>
        <fullName evidence="2">Uncharacterized protein</fullName>
    </submittedName>
</protein>
<evidence type="ECO:0000313" key="2">
    <source>
        <dbReference type="EMBL" id="WSD10256.1"/>
    </source>
</evidence>
<evidence type="ECO:0000256" key="1">
    <source>
        <dbReference type="SAM" id="MobiDB-lite"/>
    </source>
</evidence>